<dbReference type="Gramene" id="PHT90957">
    <property type="protein sequence ID" value="PHT90957"/>
    <property type="gene ID" value="T459_06070"/>
</dbReference>
<name>A0A2G3A9Q2_CAPAN</name>
<accession>A0A2G3A9Q2</accession>
<sequence length="122" mass="13938">MEEAEFRHLFLIYGVLVAYLENYMLASPLCQEGQRWSIRQAFKDLPPSAVRLMDALLSINPELRGTAISALASELLQSKLLISNDKYEKKAYVMPSLPNFSKIKLTTLIPVGRPYKPALYRY</sequence>
<keyword evidence="2" id="KW-1185">Reference proteome</keyword>
<comment type="caution">
    <text evidence="1">The sequence shown here is derived from an EMBL/GenBank/DDBJ whole genome shotgun (WGS) entry which is preliminary data.</text>
</comment>
<evidence type="ECO:0000313" key="1">
    <source>
        <dbReference type="EMBL" id="PHT90957.1"/>
    </source>
</evidence>
<proteinExistence type="predicted"/>
<protein>
    <submittedName>
        <fullName evidence="1">Uncharacterized protein</fullName>
    </submittedName>
</protein>
<dbReference type="AlphaFoldDB" id="A0A2G3A9Q2"/>
<gene>
    <name evidence="1" type="ORF">T459_06070</name>
</gene>
<dbReference type="Proteomes" id="UP000222542">
    <property type="component" value="Unassembled WGS sequence"/>
</dbReference>
<evidence type="ECO:0000313" key="2">
    <source>
        <dbReference type="Proteomes" id="UP000222542"/>
    </source>
</evidence>
<organism evidence="1 2">
    <name type="scientific">Capsicum annuum</name>
    <name type="common">Capsicum pepper</name>
    <dbReference type="NCBI Taxonomy" id="4072"/>
    <lineage>
        <taxon>Eukaryota</taxon>
        <taxon>Viridiplantae</taxon>
        <taxon>Streptophyta</taxon>
        <taxon>Embryophyta</taxon>
        <taxon>Tracheophyta</taxon>
        <taxon>Spermatophyta</taxon>
        <taxon>Magnoliopsida</taxon>
        <taxon>eudicotyledons</taxon>
        <taxon>Gunneridae</taxon>
        <taxon>Pentapetalae</taxon>
        <taxon>asterids</taxon>
        <taxon>lamiids</taxon>
        <taxon>Solanales</taxon>
        <taxon>Solanaceae</taxon>
        <taxon>Solanoideae</taxon>
        <taxon>Capsiceae</taxon>
        <taxon>Capsicum</taxon>
    </lineage>
</organism>
<dbReference type="EMBL" id="AYRZ02000002">
    <property type="protein sequence ID" value="PHT90957.1"/>
    <property type="molecule type" value="Genomic_DNA"/>
</dbReference>
<dbReference type="STRING" id="4072.A0A2G3A9Q2"/>
<reference evidence="1 2" key="2">
    <citation type="journal article" date="2017" name="Genome Biol.">
        <title>New reference genome sequences of hot pepper reveal the massive evolution of plant disease-resistance genes by retroduplication.</title>
        <authorList>
            <person name="Kim S."/>
            <person name="Park J."/>
            <person name="Yeom S.I."/>
            <person name="Kim Y.M."/>
            <person name="Seo E."/>
            <person name="Kim K.T."/>
            <person name="Kim M.S."/>
            <person name="Lee J.M."/>
            <person name="Cheong K."/>
            <person name="Shin H.S."/>
            <person name="Kim S.B."/>
            <person name="Han K."/>
            <person name="Lee J."/>
            <person name="Park M."/>
            <person name="Lee H.A."/>
            <person name="Lee H.Y."/>
            <person name="Lee Y."/>
            <person name="Oh S."/>
            <person name="Lee J.H."/>
            <person name="Choi E."/>
            <person name="Choi E."/>
            <person name="Lee S.E."/>
            <person name="Jeon J."/>
            <person name="Kim H."/>
            <person name="Choi G."/>
            <person name="Song H."/>
            <person name="Lee J."/>
            <person name="Lee S.C."/>
            <person name="Kwon J.K."/>
            <person name="Lee H.Y."/>
            <person name="Koo N."/>
            <person name="Hong Y."/>
            <person name="Kim R.W."/>
            <person name="Kang W.H."/>
            <person name="Huh J.H."/>
            <person name="Kang B.C."/>
            <person name="Yang T.J."/>
            <person name="Lee Y.H."/>
            <person name="Bennetzen J.L."/>
            <person name="Choi D."/>
        </authorList>
    </citation>
    <scope>NUCLEOTIDE SEQUENCE [LARGE SCALE GENOMIC DNA]</scope>
    <source>
        <strain evidence="2">cv. CM334</strain>
    </source>
</reference>
<reference evidence="1 2" key="1">
    <citation type="journal article" date="2014" name="Nat. Genet.">
        <title>Genome sequence of the hot pepper provides insights into the evolution of pungency in Capsicum species.</title>
        <authorList>
            <person name="Kim S."/>
            <person name="Park M."/>
            <person name="Yeom S.I."/>
            <person name="Kim Y.M."/>
            <person name="Lee J.M."/>
            <person name="Lee H.A."/>
            <person name="Seo E."/>
            <person name="Choi J."/>
            <person name="Cheong K."/>
            <person name="Kim K.T."/>
            <person name="Jung K."/>
            <person name="Lee G.W."/>
            <person name="Oh S.K."/>
            <person name="Bae C."/>
            <person name="Kim S.B."/>
            <person name="Lee H.Y."/>
            <person name="Kim S.Y."/>
            <person name="Kim M.S."/>
            <person name="Kang B.C."/>
            <person name="Jo Y.D."/>
            <person name="Yang H.B."/>
            <person name="Jeong H.J."/>
            <person name="Kang W.H."/>
            <person name="Kwon J.K."/>
            <person name="Shin C."/>
            <person name="Lim J.Y."/>
            <person name="Park J.H."/>
            <person name="Huh J.H."/>
            <person name="Kim J.S."/>
            <person name="Kim B.D."/>
            <person name="Cohen O."/>
            <person name="Paran I."/>
            <person name="Suh M.C."/>
            <person name="Lee S.B."/>
            <person name="Kim Y.K."/>
            <person name="Shin Y."/>
            <person name="Noh S.J."/>
            <person name="Park J."/>
            <person name="Seo Y.S."/>
            <person name="Kwon S.Y."/>
            <person name="Kim H.A."/>
            <person name="Park J.M."/>
            <person name="Kim H.J."/>
            <person name="Choi S.B."/>
            <person name="Bosland P.W."/>
            <person name="Reeves G."/>
            <person name="Jo S.H."/>
            <person name="Lee B.W."/>
            <person name="Cho H.T."/>
            <person name="Choi H.S."/>
            <person name="Lee M.S."/>
            <person name="Yu Y."/>
            <person name="Do Choi Y."/>
            <person name="Park B.S."/>
            <person name="van Deynze A."/>
            <person name="Ashrafi H."/>
            <person name="Hill T."/>
            <person name="Kim W.T."/>
            <person name="Pai H.S."/>
            <person name="Ahn H.K."/>
            <person name="Yeam I."/>
            <person name="Giovannoni J.J."/>
            <person name="Rose J.K."/>
            <person name="Sorensen I."/>
            <person name="Lee S.J."/>
            <person name="Kim R.W."/>
            <person name="Choi I.Y."/>
            <person name="Choi B.S."/>
            <person name="Lim J.S."/>
            <person name="Lee Y.H."/>
            <person name="Choi D."/>
        </authorList>
    </citation>
    <scope>NUCLEOTIDE SEQUENCE [LARGE SCALE GENOMIC DNA]</scope>
    <source>
        <strain evidence="2">cv. CM334</strain>
    </source>
</reference>